<dbReference type="MEROPS" id="M03.010"/>
<dbReference type="Gene3D" id="1.10.1370.30">
    <property type="match status" value="1"/>
</dbReference>
<evidence type="ECO:0000256" key="4">
    <source>
        <dbReference type="ARBA" id="ARBA00022833"/>
    </source>
</evidence>
<organism evidence="8 9">
    <name type="scientific">Ethanoligenens harbinense (strain DSM 18485 / JCM 12961 / CGMCC 1.5033 / YUAN-3)</name>
    <dbReference type="NCBI Taxonomy" id="663278"/>
    <lineage>
        <taxon>Bacteria</taxon>
        <taxon>Bacillati</taxon>
        <taxon>Bacillota</taxon>
        <taxon>Clostridia</taxon>
        <taxon>Eubacteriales</taxon>
        <taxon>Oscillospiraceae</taxon>
        <taxon>Ethanoligenens</taxon>
    </lineage>
</organism>
<accession>E6U492</accession>
<evidence type="ECO:0000313" key="8">
    <source>
        <dbReference type="EMBL" id="ADU26592.1"/>
    </source>
</evidence>
<dbReference type="KEGG" id="eha:Ethha_1039"/>
<name>E6U492_ETHHY</name>
<evidence type="ECO:0000256" key="5">
    <source>
        <dbReference type="ARBA" id="ARBA00023049"/>
    </source>
</evidence>
<dbReference type="CDD" id="cd09606">
    <property type="entry name" value="M3B_PepF"/>
    <property type="match status" value="1"/>
</dbReference>
<sequence>MKFQDMPYKRVDYDTYRADFEQALNTFSKAGSAEAQLDAAKALFKLRDTLITMASLCYIRHTVNTEDAFYTAENDYYDETNPRFEELNNRFYKALNSSSFRAELEKALGPLLFTNIAIALRSFDEKIIGDMAEENRLSSQYQKLIASAQIAFDGKTLNLSQLGAYLVSPDRAVRKAAAEKRSAFFLAHITELDEIYDKLVKVRDKQAKALGFPNHTPLGYLRMTRNSYTREQVEAFRKLVQTEIVPIATELHRKQQDRLGLDTLYFYDEALQFKGGNPTPQGTPEEIFENGRKMYSELSAETGEFFDFLLQNELFDALGRKGKAAGGYCTELPDYRSPFIFANFNGTSEDISTLTHEAGHAFQAYLSRDIFPPEYRSPTYDACEIHSMSMEFFTWPWMELFFGKDADRYRYMHLGSALLFLPYGCAVDEFQHIVYDNPGLTPDERRNAWLNLEQKYLPGIEYDGDRFFGIGGRWQRQAHIYERPFYYIDYCLAQTCALEFWALMQKDRGAAWQKYLALCKLGGKGTFTGLLKQVGLETPFDPACLKNVAASAKAFIDGFDESKLR</sequence>
<dbReference type="InterPro" id="IPR001567">
    <property type="entry name" value="Pept_M3A_M3B_dom"/>
</dbReference>
<dbReference type="eggNOG" id="COG1164">
    <property type="taxonomic scope" value="Bacteria"/>
</dbReference>
<dbReference type="PANTHER" id="PTHR11804">
    <property type="entry name" value="PROTEASE M3 THIMET OLIGOPEPTIDASE-RELATED"/>
    <property type="match status" value="1"/>
</dbReference>
<dbReference type="GO" id="GO:0004222">
    <property type="term" value="F:metalloendopeptidase activity"/>
    <property type="evidence" value="ECO:0007669"/>
    <property type="project" value="InterPro"/>
</dbReference>
<proteinExistence type="inferred from homology"/>
<keyword evidence="5 6" id="KW-0482">Metalloprotease</keyword>
<comment type="cofactor">
    <cofactor evidence="6">
        <name>Zn(2+)</name>
        <dbReference type="ChEBI" id="CHEBI:29105"/>
    </cofactor>
    <text evidence="6">Binds 1 zinc ion.</text>
</comment>
<dbReference type="InterPro" id="IPR045090">
    <property type="entry name" value="Pept_M3A_M3B"/>
</dbReference>
<reference evidence="8 9" key="1">
    <citation type="submission" date="2010-12" db="EMBL/GenBank/DDBJ databases">
        <title>Complete sequence of Ethanoligenens harbinense YUAN-3.</title>
        <authorList>
            <person name="Lucas S."/>
            <person name="Copeland A."/>
            <person name="Lapidus A."/>
            <person name="Cheng J.-F."/>
            <person name="Bruce D."/>
            <person name="Goodwin L."/>
            <person name="Pitluck S."/>
            <person name="Chertkov O."/>
            <person name="Misra M."/>
            <person name="Detter J.C."/>
            <person name="Han C."/>
            <person name="Tapia R."/>
            <person name="Land M."/>
            <person name="Hauser L."/>
            <person name="Jeffries C."/>
            <person name="Kyrpides N."/>
            <person name="Ivanova N."/>
            <person name="Mikhailova N."/>
            <person name="Wang A."/>
            <person name="Mouttaki H."/>
            <person name="He Z."/>
            <person name="Zhou J."/>
            <person name="Hemme C.L."/>
            <person name="Woyke T."/>
        </authorList>
    </citation>
    <scope>NUCLEOTIDE SEQUENCE [LARGE SCALE GENOMIC DNA]</scope>
    <source>
        <strain evidence="9">DSM 18485 / JCM 12961 / CGMCC 1.5033 / YUAN-3</strain>
    </source>
</reference>
<dbReference type="NCBIfam" id="TIGR02289">
    <property type="entry name" value="M3_not_pepF"/>
    <property type="match status" value="1"/>
</dbReference>
<dbReference type="SUPFAM" id="SSF55486">
    <property type="entry name" value="Metalloproteases ('zincins'), catalytic domain"/>
    <property type="match status" value="1"/>
</dbReference>
<keyword evidence="1 6" id="KW-0645">Protease</keyword>
<dbReference type="AlphaFoldDB" id="E6U492"/>
<dbReference type="GO" id="GO:0006508">
    <property type="term" value="P:proteolysis"/>
    <property type="evidence" value="ECO:0007669"/>
    <property type="project" value="UniProtKB-KW"/>
</dbReference>
<evidence type="ECO:0000313" key="9">
    <source>
        <dbReference type="Proteomes" id="UP000001551"/>
    </source>
</evidence>
<keyword evidence="2 6" id="KW-0479">Metal-binding</keyword>
<evidence type="ECO:0000256" key="2">
    <source>
        <dbReference type="ARBA" id="ARBA00022723"/>
    </source>
</evidence>
<feature type="domain" description="Peptidase M3A/M3B catalytic" evidence="7">
    <location>
        <begin position="310"/>
        <end position="547"/>
    </location>
</feature>
<dbReference type="HOGENOM" id="CLU_030403_1_0_9"/>
<dbReference type="RefSeq" id="WP_013484953.1">
    <property type="nucleotide sequence ID" value="NC_014828.1"/>
</dbReference>
<dbReference type="STRING" id="663278.Ethha_1039"/>
<keyword evidence="4 6" id="KW-0862">Zinc</keyword>
<dbReference type="GO" id="GO:0006518">
    <property type="term" value="P:peptide metabolic process"/>
    <property type="evidence" value="ECO:0007669"/>
    <property type="project" value="TreeGrafter"/>
</dbReference>
<gene>
    <name evidence="8" type="ordered locus">Ethha_1039</name>
</gene>
<dbReference type="Proteomes" id="UP000001551">
    <property type="component" value="Chromosome"/>
</dbReference>
<dbReference type="GO" id="GO:0046872">
    <property type="term" value="F:metal ion binding"/>
    <property type="evidence" value="ECO:0007669"/>
    <property type="project" value="UniProtKB-UniRule"/>
</dbReference>
<keyword evidence="3 6" id="KW-0378">Hydrolase</keyword>
<evidence type="ECO:0000259" key="7">
    <source>
        <dbReference type="Pfam" id="PF01432"/>
    </source>
</evidence>
<dbReference type="InterPro" id="IPR011976">
    <property type="entry name" value="Pept_M3B_oligopep-rel"/>
</dbReference>
<dbReference type="PANTHER" id="PTHR11804:SF28">
    <property type="entry name" value="OLIGOENDOPEPTIDASE F"/>
    <property type="match status" value="1"/>
</dbReference>
<dbReference type="EMBL" id="CP002400">
    <property type="protein sequence ID" value="ADU26592.1"/>
    <property type="molecule type" value="Genomic_DNA"/>
</dbReference>
<evidence type="ECO:0000256" key="3">
    <source>
        <dbReference type="ARBA" id="ARBA00022801"/>
    </source>
</evidence>
<protein>
    <submittedName>
        <fullName evidence="8">Oligoendopeptidase, M3 family</fullName>
    </submittedName>
</protein>
<evidence type="ECO:0000256" key="1">
    <source>
        <dbReference type="ARBA" id="ARBA00022670"/>
    </source>
</evidence>
<evidence type="ECO:0000256" key="6">
    <source>
        <dbReference type="RuleBase" id="RU003435"/>
    </source>
</evidence>
<comment type="similarity">
    <text evidence="6">Belongs to the peptidase M3 family.</text>
</comment>
<keyword evidence="9" id="KW-1185">Reference proteome</keyword>
<dbReference type="Pfam" id="PF01432">
    <property type="entry name" value="Peptidase_M3"/>
    <property type="match status" value="1"/>
</dbReference>